<dbReference type="Proteomes" id="UP000256970">
    <property type="component" value="Unassembled WGS sequence"/>
</dbReference>
<dbReference type="InterPro" id="IPR001611">
    <property type="entry name" value="Leu-rich_rpt"/>
</dbReference>
<dbReference type="Gene3D" id="3.30.70.1230">
    <property type="entry name" value="Nucleotide cyclase"/>
    <property type="match status" value="2"/>
</dbReference>
<feature type="region of interest" description="Disordered" evidence="4">
    <location>
        <begin position="1532"/>
        <end position="1552"/>
    </location>
</feature>
<evidence type="ECO:0000256" key="5">
    <source>
        <dbReference type="SAM" id="SignalP"/>
    </source>
</evidence>
<feature type="compositionally biased region" description="Low complexity" evidence="4">
    <location>
        <begin position="1630"/>
        <end position="1643"/>
    </location>
</feature>
<evidence type="ECO:0000313" key="7">
    <source>
        <dbReference type="Proteomes" id="UP000256970"/>
    </source>
</evidence>
<keyword evidence="7" id="KW-1185">Reference proteome</keyword>
<dbReference type="Gene3D" id="3.80.10.10">
    <property type="entry name" value="Ribonuclease Inhibitor"/>
    <property type="match status" value="2"/>
</dbReference>
<dbReference type="SUPFAM" id="SSF52058">
    <property type="entry name" value="L domain-like"/>
    <property type="match status" value="1"/>
</dbReference>
<accession>A0A383W4U1</accession>
<feature type="signal peptide" evidence="5">
    <location>
        <begin position="1"/>
        <end position="21"/>
    </location>
</feature>
<name>A0A383W4U1_TETOB</name>
<sequence length="1817" mass="188772">MLWRHTVLAVGLLLLLDSTQGTKLQHGNADNCPGTEKGDCGTTCRIAVCQALADFYRSTHNSSQPWVNNSGWNTTDSLSCKQIINRQGNNSSAAPEYCSWHGVACCNPAGPRRHEQDTPLQHCSPSWAVKALDLQVNNLNGSLESPRLMASLLQLHGCGLVKLQLQGNGLSGSMASPAWGDMRNMFYLDLAANWITGTLPDWLRKLRQLERLSLGSNQLAGTLPAWIGDDLPRLEVLNLGVNTGVNPGGLQGLSGTIPASLGKLQNLTVLNLELNAFVGVLPAGLCGPESRLRALKLRGNRLAGSIEPLMGCGELTQLDISSNNFSGPFAGPHAVGIWPQLAVLDASGNGFVGPLPQPVYELPMLEFLNLANNRFSGPIRRHIMLSTYLKEINLEGNALSGPIGDSLWMLPHLRLLDLSHNRLNGTISGMIGRTSNLEELQLGSNDLSGPLPPQLGLLKKINVVNLAANPDLGCLLPAQQPGGLVLSTPDARLSAGLGLGFSPSGSEESAGSGAIKLADGMYAVPLQRAGNDPNSSSSSSDESPYCRDEQLLPCFLAFANYTVPRADSSKMACPAILRRQIEEARAVCAGEGPGQLGAQAHSVADALAADEQSWKIEPGYYQYRGCRCFSGFVEVWRQGGTQLTCEPESPPSQPPWVRSLIEAVAASGAMLLAAAALLVWMRLAVALRPRWRREKELAEARRRGVPCGGPATIVVTDIEAYSELMAANAPLTTKALGVHNAILRRATCAHAGTVIEQEGDSWSVAFHSAMDAVAFCLQVQQALDKTHWPRDLGSHLTNTSTAKLSFETEGTEAAAGAGPGGGCTAAAAAAAGQQPWEVALGRCSYNSSSCCAVAPGSASPARLLKHGIAASWGRLADRDREGAAAAAAEGRTAAKSSVPAALSDSPAGRPHGSSSSSRTSRTSSSSSASSGLEAAAAAAESALRSHVSSSSMSGTSLLMEAGGAHRLAGCADAAAGDSLAVPSGKIRHNSNGGSRSSRLLSMIGLGLQGSGSMAGKGGGCEAVAQGLRVRMGVASGVVPAGVNISNCSLLQLAKAVSDMAHGGQILLDARACAGVRDRLTELGAVDARGYNDMQLAHAARAAMRQQTSGLLSYCLGRFSSCLSCSLLNSRSSALDNDALLLDMGELYAPGLAPLIPAAASGSSSGTDGGAAGSSSGGVARVLAAAGPGRAALAAAAGALVSGPVSSSSKAEGKAGGLAAAAAGVSLVPASLQLYSILPRPLAGRARQWGAALNFKQGSEAMARGFFDAPGTDVAELQAPALPGFSSPGGASGGPLLLGGGPLGGGSAPLAVTMVFCCVEGGAARVHRRPEVARLLHATLSRLMQALLLALPCRDGYLARQQEGELKYMLAFVSPARALEWALLLQEVLLHVPWPAAVLDAFASSCSSSSHGRPEPRTSTSSSVHDGSCCSAGSSSSGQPRLNIGLAEGQPQCIGPDHLGRADYHAPFVNLAARMLAAAHGGQVVTSIELAQSIFSTWCYEVELVKCHQTMAAAPTKQAAVSHGCDAAHAALMSEQQQQQQSQHDQQQHDQQQCVGVSVDAASLAHPLQQQRSSFDSCPAQQQRQQLLMHLRQQLASIQQQQQQQDAACSQAASTLNHSSRLAPCGSSSMTAPHPTHPYQQQQQALLLPSQASWNGLQPSGSSCHKLPEAASVHSSCQKLPAHWQQPRGGLLPPAEYPLQQARVSGWHIGCYAFKGCGLIDMVAFTCSSTAAAATHQTLHQDALQQQQGGSMQQLLGKGMLLVARSGPVVGLQGCPVLLPAVLPALQEVWAAAAEAASRARPRSSAGGQQQQQQHALW</sequence>
<dbReference type="SUPFAM" id="SSF55073">
    <property type="entry name" value="Nucleotide cyclase"/>
    <property type="match status" value="2"/>
</dbReference>
<feature type="region of interest" description="Disordered" evidence="4">
    <location>
        <begin position="883"/>
        <end position="931"/>
    </location>
</feature>
<organism evidence="6 7">
    <name type="scientific">Tetradesmus obliquus</name>
    <name type="common">Green alga</name>
    <name type="synonym">Acutodesmus obliquus</name>
    <dbReference type="NCBI Taxonomy" id="3088"/>
    <lineage>
        <taxon>Eukaryota</taxon>
        <taxon>Viridiplantae</taxon>
        <taxon>Chlorophyta</taxon>
        <taxon>core chlorophytes</taxon>
        <taxon>Chlorophyceae</taxon>
        <taxon>CS clade</taxon>
        <taxon>Sphaeropleales</taxon>
        <taxon>Scenedesmaceae</taxon>
        <taxon>Tetradesmus</taxon>
    </lineage>
</organism>
<dbReference type="InterPro" id="IPR050994">
    <property type="entry name" value="At_inactive_RLKs"/>
</dbReference>
<dbReference type="STRING" id="3088.A0A383W4U1"/>
<dbReference type="Pfam" id="PF00560">
    <property type="entry name" value="LRR_1"/>
    <property type="match status" value="1"/>
</dbReference>
<gene>
    <name evidence="6" type="ORF">BQ4739_LOCUS12656</name>
</gene>
<evidence type="ECO:0008006" key="8">
    <source>
        <dbReference type="Google" id="ProtNLM"/>
    </source>
</evidence>
<feature type="compositionally biased region" description="Low complexity" evidence="4">
    <location>
        <begin position="905"/>
        <end position="931"/>
    </location>
</feature>
<evidence type="ECO:0000256" key="1">
    <source>
        <dbReference type="ARBA" id="ARBA00004430"/>
    </source>
</evidence>
<keyword evidence="3" id="KW-0677">Repeat</keyword>
<evidence type="ECO:0000313" key="6">
    <source>
        <dbReference type="EMBL" id="SZX72481.1"/>
    </source>
</evidence>
<keyword evidence="5" id="KW-0732">Signal</keyword>
<protein>
    <recommendedName>
        <fullName evidence="8">Guanylate cyclase domain-containing protein</fullName>
    </recommendedName>
</protein>
<dbReference type="InterPro" id="IPR003591">
    <property type="entry name" value="Leu-rich_rpt_typical-subtyp"/>
</dbReference>
<evidence type="ECO:0000256" key="3">
    <source>
        <dbReference type="ARBA" id="ARBA00022737"/>
    </source>
</evidence>
<feature type="compositionally biased region" description="Polar residues" evidence="4">
    <location>
        <begin position="1619"/>
        <end position="1629"/>
    </location>
</feature>
<dbReference type="SMART" id="SM00369">
    <property type="entry name" value="LRR_TYP"/>
    <property type="match status" value="4"/>
</dbReference>
<proteinExistence type="predicted"/>
<feature type="compositionally biased region" description="Low complexity" evidence="4">
    <location>
        <begin position="1535"/>
        <end position="1552"/>
    </location>
</feature>
<dbReference type="EMBL" id="FNXT01001139">
    <property type="protein sequence ID" value="SZX72481.1"/>
    <property type="molecule type" value="Genomic_DNA"/>
</dbReference>
<evidence type="ECO:0000256" key="2">
    <source>
        <dbReference type="ARBA" id="ARBA00022614"/>
    </source>
</evidence>
<feature type="region of interest" description="Disordered" evidence="4">
    <location>
        <begin position="1619"/>
        <end position="1643"/>
    </location>
</feature>
<dbReference type="PANTHER" id="PTHR48010:SF5">
    <property type="entry name" value="PROTEIN TOO MANY MOUTHS"/>
    <property type="match status" value="1"/>
</dbReference>
<comment type="subcellular location">
    <subcellularLocation>
        <location evidence="1">Cytoplasm</location>
        <location evidence="1">Cytoskeleton</location>
        <location evidence="1">Cilium axoneme</location>
    </subcellularLocation>
</comment>
<dbReference type="PANTHER" id="PTHR48010">
    <property type="entry name" value="OS05G0588300 PROTEIN"/>
    <property type="match status" value="1"/>
</dbReference>
<dbReference type="GO" id="GO:0005930">
    <property type="term" value="C:axoneme"/>
    <property type="evidence" value="ECO:0007669"/>
    <property type="project" value="UniProtKB-SubCell"/>
</dbReference>
<dbReference type="InterPro" id="IPR032675">
    <property type="entry name" value="LRR_dom_sf"/>
</dbReference>
<dbReference type="InterPro" id="IPR029787">
    <property type="entry name" value="Nucleotide_cyclase"/>
</dbReference>
<evidence type="ECO:0000256" key="4">
    <source>
        <dbReference type="SAM" id="MobiDB-lite"/>
    </source>
</evidence>
<reference evidence="6 7" key="1">
    <citation type="submission" date="2016-10" db="EMBL/GenBank/DDBJ databases">
        <authorList>
            <person name="Cai Z."/>
        </authorList>
    </citation>
    <scope>NUCLEOTIDE SEQUENCE [LARGE SCALE GENOMIC DNA]</scope>
</reference>
<keyword evidence="2" id="KW-0433">Leucine-rich repeat</keyword>
<feature type="chain" id="PRO_5016690816" description="Guanylate cyclase domain-containing protein" evidence="5">
    <location>
        <begin position="22"/>
        <end position="1817"/>
    </location>
</feature>
<feature type="compositionally biased region" description="Low complexity" evidence="4">
    <location>
        <begin position="883"/>
        <end position="894"/>
    </location>
</feature>